<dbReference type="GO" id="GO:0045892">
    <property type="term" value="P:negative regulation of DNA-templated transcription"/>
    <property type="evidence" value="ECO:0007669"/>
    <property type="project" value="TreeGrafter"/>
</dbReference>
<name>A0A562NUU8_9RHOB</name>
<dbReference type="InterPro" id="IPR014757">
    <property type="entry name" value="Tscrpt_reg_IclR_C"/>
</dbReference>
<gene>
    <name evidence="6" type="ORF">IQ24_01338</name>
</gene>
<dbReference type="InterPro" id="IPR036388">
    <property type="entry name" value="WH-like_DNA-bd_sf"/>
</dbReference>
<dbReference type="Gene3D" id="3.30.450.40">
    <property type="match status" value="1"/>
</dbReference>
<dbReference type="RefSeq" id="WP_145397028.1">
    <property type="nucleotide sequence ID" value="NZ_VLKU01000003.1"/>
</dbReference>
<keyword evidence="3" id="KW-0804">Transcription</keyword>
<accession>A0A562NUU8</accession>
<dbReference type="FunFam" id="1.10.10.10:FF:000056">
    <property type="entry name" value="IclR family transcriptional regulator"/>
    <property type="match status" value="1"/>
</dbReference>
<dbReference type="PROSITE" id="PS51078">
    <property type="entry name" value="ICLR_ED"/>
    <property type="match status" value="1"/>
</dbReference>
<evidence type="ECO:0000313" key="7">
    <source>
        <dbReference type="Proteomes" id="UP000316225"/>
    </source>
</evidence>
<evidence type="ECO:0000256" key="2">
    <source>
        <dbReference type="ARBA" id="ARBA00023125"/>
    </source>
</evidence>
<protein>
    <submittedName>
        <fullName evidence="6">IclR family transcriptional regulator</fullName>
    </submittedName>
</protein>
<dbReference type="Pfam" id="PF09339">
    <property type="entry name" value="HTH_IclR"/>
    <property type="match status" value="1"/>
</dbReference>
<keyword evidence="2" id="KW-0238">DNA-binding</keyword>
<dbReference type="SUPFAM" id="SSF55781">
    <property type="entry name" value="GAF domain-like"/>
    <property type="match status" value="1"/>
</dbReference>
<keyword evidence="1" id="KW-0805">Transcription regulation</keyword>
<dbReference type="GO" id="GO:0003700">
    <property type="term" value="F:DNA-binding transcription factor activity"/>
    <property type="evidence" value="ECO:0007669"/>
    <property type="project" value="TreeGrafter"/>
</dbReference>
<evidence type="ECO:0000259" key="5">
    <source>
        <dbReference type="PROSITE" id="PS51078"/>
    </source>
</evidence>
<dbReference type="InterPro" id="IPR036390">
    <property type="entry name" value="WH_DNA-bd_sf"/>
</dbReference>
<dbReference type="GO" id="GO:0003677">
    <property type="term" value="F:DNA binding"/>
    <property type="evidence" value="ECO:0007669"/>
    <property type="project" value="UniProtKB-KW"/>
</dbReference>
<dbReference type="EMBL" id="VLKU01000003">
    <property type="protein sequence ID" value="TWI35978.1"/>
    <property type="molecule type" value="Genomic_DNA"/>
</dbReference>
<dbReference type="PROSITE" id="PS51077">
    <property type="entry name" value="HTH_ICLR"/>
    <property type="match status" value="1"/>
</dbReference>
<dbReference type="Proteomes" id="UP000316225">
    <property type="component" value="Unassembled WGS sequence"/>
</dbReference>
<dbReference type="AlphaFoldDB" id="A0A562NUU8"/>
<evidence type="ECO:0000256" key="1">
    <source>
        <dbReference type="ARBA" id="ARBA00023015"/>
    </source>
</evidence>
<feature type="domain" description="HTH iclR-type" evidence="4">
    <location>
        <begin position="16"/>
        <end position="79"/>
    </location>
</feature>
<dbReference type="InterPro" id="IPR029016">
    <property type="entry name" value="GAF-like_dom_sf"/>
</dbReference>
<evidence type="ECO:0000256" key="3">
    <source>
        <dbReference type="ARBA" id="ARBA00023163"/>
    </source>
</evidence>
<dbReference type="SMART" id="SM00346">
    <property type="entry name" value="HTH_ICLR"/>
    <property type="match status" value="1"/>
</dbReference>
<evidence type="ECO:0000313" key="6">
    <source>
        <dbReference type="EMBL" id="TWI35978.1"/>
    </source>
</evidence>
<sequence length="291" mass="31279">MSKDSASTESDRLQSMQSLDRAMLVLRVVASKRSEGAKLAEVADETGLSRSTAHRFLGALVQAGLLEQVPAGGSYFLGLELCEIGAIAANRFGLRDAAHASMTRLTETTQDTVYMSIRHNYESICIERYEGDYPIKTLTLDIGDRRPLGVGAGSLALLAFQPDDFVSRAIALNAAEAERKWNLTATQLFDFVAETRDKGYALNPGRVAPGMTAIGVPIFGASGEAVAAIGVGAITSRMEEAGRCDGIIAAMQSEARVIEELLQRRLGPLNAQVVSRAYRSSLRRSTRGAEH</sequence>
<keyword evidence="7" id="KW-1185">Reference proteome</keyword>
<dbReference type="SUPFAM" id="SSF46785">
    <property type="entry name" value="Winged helix' DNA-binding domain"/>
    <property type="match status" value="1"/>
</dbReference>
<dbReference type="InterPro" id="IPR005471">
    <property type="entry name" value="Tscrpt_reg_IclR_N"/>
</dbReference>
<organism evidence="6 7">
    <name type="scientific">Paracoccus sulfuroxidans</name>
    <dbReference type="NCBI Taxonomy" id="384678"/>
    <lineage>
        <taxon>Bacteria</taxon>
        <taxon>Pseudomonadati</taxon>
        <taxon>Pseudomonadota</taxon>
        <taxon>Alphaproteobacteria</taxon>
        <taxon>Rhodobacterales</taxon>
        <taxon>Paracoccaceae</taxon>
        <taxon>Paracoccus</taxon>
    </lineage>
</organism>
<dbReference type="PANTHER" id="PTHR30136">
    <property type="entry name" value="HELIX-TURN-HELIX TRANSCRIPTIONAL REGULATOR, ICLR FAMILY"/>
    <property type="match status" value="1"/>
</dbReference>
<proteinExistence type="predicted"/>
<reference evidence="6 7" key="1">
    <citation type="journal article" date="2015" name="Stand. Genomic Sci.">
        <title>Genomic Encyclopedia of Bacterial and Archaeal Type Strains, Phase III: the genomes of soil and plant-associated and newly described type strains.</title>
        <authorList>
            <person name="Whitman W.B."/>
            <person name="Woyke T."/>
            <person name="Klenk H.P."/>
            <person name="Zhou Y."/>
            <person name="Lilburn T.G."/>
            <person name="Beck B.J."/>
            <person name="De Vos P."/>
            <person name="Vandamme P."/>
            <person name="Eisen J.A."/>
            <person name="Garrity G."/>
            <person name="Hugenholtz P."/>
            <person name="Kyrpides N.C."/>
        </authorList>
    </citation>
    <scope>NUCLEOTIDE SEQUENCE [LARGE SCALE GENOMIC DNA]</scope>
    <source>
        <strain evidence="6 7">CGMCC 1.5364</strain>
    </source>
</reference>
<feature type="domain" description="IclR-ED" evidence="5">
    <location>
        <begin position="80"/>
        <end position="264"/>
    </location>
</feature>
<evidence type="ECO:0000259" key="4">
    <source>
        <dbReference type="PROSITE" id="PS51077"/>
    </source>
</evidence>
<comment type="caution">
    <text evidence="6">The sequence shown here is derived from an EMBL/GenBank/DDBJ whole genome shotgun (WGS) entry which is preliminary data.</text>
</comment>
<dbReference type="Pfam" id="PF01614">
    <property type="entry name" value="IclR_C"/>
    <property type="match status" value="1"/>
</dbReference>
<dbReference type="InterPro" id="IPR050707">
    <property type="entry name" value="HTH_MetabolicPath_Reg"/>
</dbReference>
<dbReference type="PANTHER" id="PTHR30136:SF39">
    <property type="entry name" value="TRANSCRIPTIONAL REGULATORY PROTEIN"/>
    <property type="match status" value="1"/>
</dbReference>
<dbReference type="Gene3D" id="1.10.10.10">
    <property type="entry name" value="Winged helix-like DNA-binding domain superfamily/Winged helix DNA-binding domain"/>
    <property type="match status" value="1"/>
</dbReference>